<dbReference type="PANTHER" id="PTHR10796:SF60">
    <property type="entry name" value="PATCHED DOMAIN-CONTAINING PROTEIN 3"/>
    <property type="match status" value="1"/>
</dbReference>
<feature type="transmembrane region" description="Helical" evidence="10">
    <location>
        <begin position="301"/>
        <end position="325"/>
    </location>
</feature>
<feature type="transmembrane region" description="Helical" evidence="10">
    <location>
        <begin position="719"/>
        <end position="740"/>
    </location>
</feature>
<sequence length="848" mass="93904">MPPRGCRTDCVEKPLSRALRALGASVGSHPWPFLLVPLVLSGVLATGFVFLPIRQPNDLEGQFTPLGGPAKLERRFVQAHFPTDDAKNFSAERLSTQGAYATFIVVAARDGDSLLTRVAFAELLALDRAVRGIRVAGVSLDHFCARTNGSCISPNPLLSAVRGNPAEIETLLPQLTFPVFRGRLFLGFFLGGVTLGPGAEPARPLLAARALRLIYFLQEDDASQREASTLWLEAFLERVPRVLRALNPTALKVAHFTSLSRQKEFEKLAKGVIPLVSIAYLLTILFSIISCTRLDCVRTKLWVAIFGVLSAGLSVLSSFGLLLIYGVPFVITAANSPFLILGVGVDDMFILVSCWQHTKVKDSVKDRMANTYSEAAVSVTITTLTDVLAFYIGIASSFPSIKSFCIYTGTAFVFCYIYNLTFLGAVLALNGKREESNRHWLTFMKVASMPQDSRGRMYNRCCTGGLYDESTGTEIEHPMNGFFRKYYGPFLTHSWIKVIVVALYFLYLGSSIYGCFNVKEGIDLRNVATDDSYIVPYYDVEDRYLSLYGPRVMVIVTESIAYWNASVRADLENCMNILENSSYVEKNFSESWLRIYQNVAKGMSLDLNDHDVFIANLPALFRVNSESQWNIDINAKEIVASRFFIQTVNVITSVDEKNLLKQLRGIAKDCKIPLMVYHPAFIHFDQFLVIISNTIQNVLIATGVMLVISLLLIPSPVCSLWVTFAIGSVVVGVTGYMAFWNVNLDSISMINLVISIGFSVDYSSHISYAFVSSSRLSANDKAIDALFHLGYPIVQASGSTLIGILVLSMAASYVFRTCFKIMFLVIIFGSLHGLVFIPVFLTLFHYCA</sequence>
<evidence type="ECO:0000256" key="2">
    <source>
        <dbReference type="ARBA" id="ARBA00022475"/>
    </source>
</evidence>
<dbReference type="Pfam" id="PF02460">
    <property type="entry name" value="Patched"/>
    <property type="match status" value="1"/>
</dbReference>
<evidence type="ECO:0000256" key="9">
    <source>
        <dbReference type="ARBA" id="ARBA00074262"/>
    </source>
</evidence>
<dbReference type="Proteomes" id="UP000695026">
    <property type="component" value="Unplaced"/>
</dbReference>
<evidence type="ECO:0000259" key="11">
    <source>
        <dbReference type="PROSITE" id="PS50156"/>
    </source>
</evidence>
<feature type="transmembrane region" description="Helical" evidence="10">
    <location>
        <begin position="687"/>
        <end position="713"/>
    </location>
</feature>
<evidence type="ECO:0000256" key="6">
    <source>
        <dbReference type="ARBA" id="ARBA00023180"/>
    </source>
</evidence>
<feature type="transmembrane region" description="Helical" evidence="10">
    <location>
        <begin position="31"/>
        <end position="53"/>
    </location>
</feature>
<evidence type="ECO:0000256" key="3">
    <source>
        <dbReference type="ARBA" id="ARBA00022692"/>
    </source>
</evidence>
<evidence type="ECO:0000313" key="13">
    <source>
        <dbReference type="RefSeq" id="XP_007420835.1"/>
    </source>
</evidence>
<keyword evidence="2" id="KW-1003">Cell membrane</keyword>
<dbReference type="AlphaFoldDB" id="A0A9F2KTK5"/>
<dbReference type="SUPFAM" id="SSF82866">
    <property type="entry name" value="Multidrug efflux transporter AcrB transmembrane domain"/>
    <property type="match status" value="2"/>
</dbReference>
<evidence type="ECO:0000256" key="5">
    <source>
        <dbReference type="ARBA" id="ARBA00023136"/>
    </source>
</evidence>
<keyword evidence="12" id="KW-1185">Reference proteome</keyword>
<dbReference type="KEGG" id="pbi:103064091"/>
<evidence type="ECO:0000256" key="8">
    <source>
        <dbReference type="ARBA" id="ARBA00060429"/>
    </source>
</evidence>
<feature type="transmembrane region" description="Helical" evidence="10">
    <location>
        <begin position="406"/>
        <end position="429"/>
    </location>
</feature>
<keyword evidence="3 10" id="KW-0812">Transmembrane</keyword>
<dbReference type="OrthoDB" id="6510177at2759"/>
<feature type="transmembrane region" description="Helical" evidence="10">
    <location>
        <begin position="268"/>
        <end position="289"/>
    </location>
</feature>
<feature type="transmembrane region" description="Helical" evidence="10">
    <location>
        <begin position="495"/>
        <end position="516"/>
    </location>
</feature>
<evidence type="ECO:0000313" key="12">
    <source>
        <dbReference type="Proteomes" id="UP000695026"/>
    </source>
</evidence>
<reference evidence="13" key="1">
    <citation type="submission" date="2025-08" db="UniProtKB">
        <authorList>
            <consortium name="RefSeq"/>
        </authorList>
    </citation>
    <scope>IDENTIFICATION</scope>
    <source>
        <tissue evidence="13">Liver</tissue>
    </source>
</reference>
<evidence type="ECO:0000256" key="10">
    <source>
        <dbReference type="SAM" id="Phobius"/>
    </source>
</evidence>
<evidence type="ECO:0000256" key="4">
    <source>
        <dbReference type="ARBA" id="ARBA00022989"/>
    </source>
</evidence>
<evidence type="ECO:0000256" key="7">
    <source>
        <dbReference type="ARBA" id="ARBA00057027"/>
    </source>
</evidence>
<keyword evidence="4 10" id="KW-1133">Transmembrane helix</keyword>
<name>A0A9F2KTK5_PYTBI</name>
<feature type="domain" description="SSD" evidence="11">
    <location>
        <begin position="272"/>
        <end position="429"/>
    </location>
</feature>
<dbReference type="InterPro" id="IPR051697">
    <property type="entry name" value="Patched_domain-protein"/>
</dbReference>
<evidence type="ECO:0000256" key="1">
    <source>
        <dbReference type="ARBA" id="ARBA00005585"/>
    </source>
</evidence>
<dbReference type="OMA" id="MWHITFF"/>
<dbReference type="PROSITE" id="PS50156">
    <property type="entry name" value="SSD"/>
    <property type="match status" value="1"/>
</dbReference>
<feature type="transmembrane region" description="Helical" evidence="10">
    <location>
        <begin position="375"/>
        <end position="394"/>
    </location>
</feature>
<comment type="function">
    <text evidence="7">May play a role in sperm development or sperm function. However, does not appear to have an essential role in spermatogenesis or male fertility.</text>
</comment>
<organism evidence="12 13">
    <name type="scientific">Python bivittatus</name>
    <name type="common">Burmese python</name>
    <name type="synonym">Python molurus bivittatus</name>
    <dbReference type="NCBI Taxonomy" id="176946"/>
    <lineage>
        <taxon>Eukaryota</taxon>
        <taxon>Metazoa</taxon>
        <taxon>Chordata</taxon>
        <taxon>Craniata</taxon>
        <taxon>Vertebrata</taxon>
        <taxon>Euteleostomi</taxon>
        <taxon>Lepidosauria</taxon>
        <taxon>Squamata</taxon>
        <taxon>Bifurcata</taxon>
        <taxon>Unidentata</taxon>
        <taxon>Episquamata</taxon>
        <taxon>Toxicofera</taxon>
        <taxon>Serpentes</taxon>
        <taxon>Henophidia</taxon>
        <taxon>Pythonidae</taxon>
        <taxon>Python</taxon>
    </lineage>
</organism>
<dbReference type="PANTHER" id="PTHR10796">
    <property type="entry name" value="PATCHED-RELATED"/>
    <property type="match status" value="1"/>
</dbReference>
<comment type="subcellular location">
    <subcellularLocation>
        <location evidence="8">Cell projection</location>
        <location evidence="8">Cilium</location>
        <location evidence="8">Flagellum membrane</location>
        <topology evidence="8">Multi-pass membrane protein</topology>
    </subcellularLocation>
</comment>
<accession>A0A9F2KTK5</accession>
<proteinExistence type="inferred from homology"/>
<feature type="transmembrane region" description="Helical" evidence="10">
    <location>
        <begin position="822"/>
        <end position="846"/>
    </location>
</feature>
<gene>
    <name evidence="13" type="primary">PTCHD3</name>
</gene>
<dbReference type="GeneID" id="103064091"/>
<dbReference type="FunFam" id="1.20.1640.10:FF:000013">
    <property type="entry name" value="PaTched Related family"/>
    <property type="match status" value="1"/>
</dbReference>
<dbReference type="CTD" id="374308"/>
<dbReference type="InterPro" id="IPR003392">
    <property type="entry name" value="PTHD_SSD"/>
</dbReference>
<dbReference type="GO" id="GO:0016020">
    <property type="term" value="C:membrane"/>
    <property type="evidence" value="ECO:0007669"/>
    <property type="project" value="InterPro"/>
</dbReference>
<feature type="transmembrane region" description="Helical" evidence="10">
    <location>
        <begin position="337"/>
        <end position="355"/>
    </location>
</feature>
<keyword evidence="5 10" id="KW-0472">Membrane</keyword>
<dbReference type="GO" id="GO:0097225">
    <property type="term" value="C:sperm midpiece"/>
    <property type="evidence" value="ECO:0007669"/>
    <property type="project" value="UniProtKB-ARBA"/>
</dbReference>
<dbReference type="Gene3D" id="1.20.1640.10">
    <property type="entry name" value="Multidrug efflux transporter AcrB transmembrane domain"/>
    <property type="match status" value="2"/>
</dbReference>
<dbReference type="InterPro" id="IPR000731">
    <property type="entry name" value="SSD"/>
</dbReference>
<feature type="transmembrane region" description="Helical" evidence="10">
    <location>
        <begin position="791"/>
        <end position="815"/>
    </location>
</feature>
<comment type="similarity">
    <text evidence="1">Belongs to the patched family.</text>
</comment>
<protein>
    <recommendedName>
        <fullName evidence="9">Patched domain-containing protein 3</fullName>
    </recommendedName>
</protein>
<dbReference type="RefSeq" id="XP_007420835.1">
    <property type="nucleotide sequence ID" value="XM_007420773.1"/>
</dbReference>
<keyword evidence="6" id="KW-0325">Glycoprotein</keyword>